<evidence type="ECO:0000313" key="1">
    <source>
        <dbReference type="EMBL" id="KAI8556933.1"/>
    </source>
</evidence>
<gene>
    <name evidence="1" type="ORF">RHMOL_Rhmol05G0295300</name>
</gene>
<accession>A0ACC0NWG5</accession>
<keyword evidence="2" id="KW-1185">Reference proteome</keyword>
<dbReference type="Proteomes" id="UP001062846">
    <property type="component" value="Chromosome 5"/>
</dbReference>
<comment type="caution">
    <text evidence="1">The sequence shown here is derived from an EMBL/GenBank/DDBJ whole genome shotgun (WGS) entry which is preliminary data.</text>
</comment>
<organism evidence="1 2">
    <name type="scientific">Rhododendron molle</name>
    <name type="common">Chinese azalea</name>
    <name type="synonym">Azalea mollis</name>
    <dbReference type="NCBI Taxonomy" id="49168"/>
    <lineage>
        <taxon>Eukaryota</taxon>
        <taxon>Viridiplantae</taxon>
        <taxon>Streptophyta</taxon>
        <taxon>Embryophyta</taxon>
        <taxon>Tracheophyta</taxon>
        <taxon>Spermatophyta</taxon>
        <taxon>Magnoliopsida</taxon>
        <taxon>eudicotyledons</taxon>
        <taxon>Gunneridae</taxon>
        <taxon>Pentapetalae</taxon>
        <taxon>asterids</taxon>
        <taxon>Ericales</taxon>
        <taxon>Ericaceae</taxon>
        <taxon>Ericoideae</taxon>
        <taxon>Rhodoreae</taxon>
        <taxon>Rhododendron</taxon>
    </lineage>
</organism>
<name>A0ACC0NWG5_RHOML</name>
<reference evidence="1" key="1">
    <citation type="submission" date="2022-02" db="EMBL/GenBank/DDBJ databases">
        <title>Plant Genome Project.</title>
        <authorList>
            <person name="Zhang R.-G."/>
        </authorList>
    </citation>
    <scope>NUCLEOTIDE SEQUENCE</scope>
    <source>
        <strain evidence="1">AT1</strain>
    </source>
</reference>
<protein>
    <submittedName>
        <fullName evidence="1">Uncharacterized protein</fullName>
    </submittedName>
</protein>
<dbReference type="EMBL" id="CM046392">
    <property type="protein sequence ID" value="KAI8556933.1"/>
    <property type="molecule type" value="Genomic_DNA"/>
</dbReference>
<evidence type="ECO:0000313" key="2">
    <source>
        <dbReference type="Proteomes" id="UP001062846"/>
    </source>
</evidence>
<proteinExistence type="predicted"/>
<sequence length="296" mass="34077">MTADPIFGRDSTASTVLHDLLLFENQVPFFVLEHLFELTVARIHKNSLLSPYVYDYFANLMSPAGSTTNNRAAENCCLPRDCVLWVLDIKMNDSKPEREVADGNDKCYHILHKLHDYYRPRAQKENKELSEIMPSASELAYAGVKFVPGTGDNLFKVKFTEPEGPLWWFRRAHFEIPPLGIYDPTESFLRNLIAFEQCCPGVSQDFTSYAYLMNMLVNSDKDVQELEKAGVVHNYLGSSEDATHLFNTLCKEVSLQEFYFADTCNRATKYSKRCWPRNMAHVERQYFASPWAFIAF</sequence>